<gene>
    <name evidence="2" type="ORF">Plec18167_004944</name>
</gene>
<feature type="compositionally biased region" description="Polar residues" evidence="1">
    <location>
        <begin position="1"/>
        <end position="13"/>
    </location>
</feature>
<evidence type="ECO:0000256" key="1">
    <source>
        <dbReference type="SAM" id="MobiDB-lite"/>
    </source>
</evidence>
<name>A0ABR3XMP4_9EURO</name>
<accession>A0ABR3XMP4</accession>
<organism evidence="2 3">
    <name type="scientific">Paecilomyces lecythidis</name>
    <dbReference type="NCBI Taxonomy" id="3004212"/>
    <lineage>
        <taxon>Eukaryota</taxon>
        <taxon>Fungi</taxon>
        <taxon>Dikarya</taxon>
        <taxon>Ascomycota</taxon>
        <taxon>Pezizomycotina</taxon>
        <taxon>Eurotiomycetes</taxon>
        <taxon>Eurotiomycetidae</taxon>
        <taxon>Eurotiales</taxon>
        <taxon>Thermoascaceae</taxon>
        <taxon>Paecilomyces</taxon>
    </lineage>
</organism>
<evidence type="ECO:0000313" key="3">
    <source>
        <dbReference type="Proteomes" id="UP001583193"/>
    </source>
</evidence>
<comment type="caution">
    <text evidence="2">The sequence shown here is derived from an EMBL/GenBank/DDBJ whole genome shotgun (WGS) entry which is preliminary data.</text>
</comment>
<evidence type="ECO:0000313" key="2">
    <source>
        <dbReference type="EMBL" id="KAL1877255.1"/>
    </source>
</evidence>
<sequence length="101" mass="10731">MTEASNLLPQGSPDSEKSPLATQDISILKSSSSTIRTSRNTPITSTAAYAWLNVQKNLEYYQKLATRNAPADLTLAPSKDAVGQVKIESVGGTHGNITKIA</sequence>
<keyword evidence="3" id="KW-1185">Reference proteome</keyword>
<proteinExistence type="predicted"/>
<dbReference type="Proteomes" id="UP001583193">
    <property type="component" value="Unassembled WGS sequence"/>
</dbReference>
<reference evidence="2 3" key="1">
    <citation type="journal article" date="2024" name="IMA Fungus">
        <title>IMA Genome - F19 : A genome assembly and annotation guide to empower mycologists, including annotated draft genome sequences of Ceratocystis pirilliformis, Diaporthe australafricana, Fusarium ophioides, Paecilomyces lecythidis, and Sporothrix stenoceras.</title>
        <authorList>
            <person name="Aylward J."/>
            <person name="Wilson A.M."/>
            <person name="Visagie C.M."/>
            <person name="Spraker J."/>
            <person name="Barnes I."/>
            <person name="Buitendag C."/>
            <person name="Ceriani C."/>
            <person name="Del Mar Angel L."/>
            <person name="du Plessis D."/>
            <person name="Fuchs T."/>
            <person name="Gasser K."/>
            <person name="Kramer D."/>
            <person name="Li W."/>
            <person name="Munsamy K."/>
            <person name="Piso A."/>
            <person name="Price J.L."/>
            <person name="Sonnekus B."/>
            <person name="Thomas C."/>
            <person name="van der Nest A."/>
            <person name="van Dijk A."/>
            <person name="van Heerden A."/>
            <person name="van Vuuren N."/>
            <person name="Yilmaz N."/>
            <person name="Duong T.A."/>
            <person name="van der Merwe N.A."/>
            <person name="Wingfield M.J."/>
            <person name="Wingfield B.D."/>
        </authorList>
    </citation>
    <scope>NUCLEOTIDE SEQUENCE [LARGE SCALE GENOMIC DNA]</scope>
    <source>
        <strain evidence="2 3">CMW 18167</strain>
    </source>
</reference>
<dbReference type="EMBL" id="JAVDPF010000014">
    <property type="protein sequence ID" value="KAL1877255.1"/>
    <property type="molecule type" value="Genomic_DNA"/>
</dbReference>
<protein>
    <submittedName>
        <fullName evidence="2">Uncharacterized protein</fullName>
    </submittedName>
</protein>
<feature type="region of interest" description="Disordered" evidence="1">
    <location>
        <begin position="1"/>
        <end position="21"/>
    </location>
</feature>